<sequence>MIGPRWLILRKRNLVLGLLGLLLLILLVWGAARLFSPEPKIIPEQVLADSLQKTAASRSFRYQVEARTGDGALLSQVAGEVAAPGRIHIKGTMYNSPVEFVQIGETTYMRDIWTKKWLTLEGNKLAQSDLFITEFKPLSFFNFKDVPVVHYRGREKLPEGNMLVLECQPLLKNPFFDLRYTTYNCKLWVEPGSYFIRRAVLDARGPGGKPGLSVTLKLWDFDRPLTINPPV</sequence>
<dbReference type="STRING" id="1838280.A6M21_13695"/>
<dbReference type="OrthoDB" id="1721427at2"/>
<keyword evidence="2" id="KW-1185">Reference proteome</keyword>
<evidence type="ECO:0000313" key="2">
    <source>
        <dbReference type="Proteomes" id="UP000078532"/>
    </source>
</evidence>
<dbReference type="RefSeq" id="WP_066669910.1">
    <property type="nucleotide sequence ID" value="NZ_LYVF01000179.1"/>
</dbReference>
<dbReference type="Proteomes" id="UP000078532">
    <property type="component" value="Unassembled WGS sequence"/>
</dbReference>
<organism evidence="1 2">
    <name type="scientific">Desulfotomaculum copahuensis</name>
    <dbReference type="NCBI Taxonomy" id="1838280"/>
    <lineage>
        <taxon>Bacteria</taxon>
        <taxon>Bacillati</taxon>
        <taxon>Bacillota</taxon>
        <taxon>Clostridia</taxon>
        <taxon>Eubacteriales</taxon>
        <taxon>Desulfotomaculaceae</taxon>
        <taxon>Desulfotomaculum</taxon>
    </lineage>
</organism>
<evidence type="ECO:0000313" key="1">
    <source>
        <dbReference type="EMBL" id="OAT80340.1"/>
    </source>
</evidence>
<dbReference type="Gene3D" id="2.50.20.20">
    <property type="match status" value="1"/>
</dbReference>
<comment type="caution">
    <text evidence="1">The sequence shown here is derived from an EMBL/GenBank/DDBJ whole genome shotgun (WGS) entry which is preliminary data.</text>
</comment>
<dbReference type="AlphaFoldDB" id="A0A1B7LCF1"/>
<name>A0A1B7LCF1_9FIRM</name>
<gene>
    <name evidence="1" type="ORF">A6M21_13695</name>
</gene>
<dbReference type="EMBL" id="LYVF01000179">
    <property type="protein sequence ID" value="OAT80340.1"/>
    <property type="molecule type" value="Genomic_DNA"/>
</dbReference>
<accession>A0A1B7LCF1</accession>
<proteinExistence type="predicted"/>
<protein>
    <submittedName>
        <fullName evidence="1">Uncharacterized protein</fullName>
    </submittedName>
</protein>
<reference evidence="1 2" key="1">
    <citation type="submission" date="2016-04" db="EMBL/GenBank/DDBJ databases">
        <authorList>
            <person name="Evans L.H."/>
            <person name="Alamgir A."/>
            <person name="Owens N."/>
            <person name="Weber N.D."/>
            <person name="Virtaneva K."/>
            <person name="Barbian K."/>
            <person name="Babar A."/>
            <person name="Rosenke K."/>
        </authorList>
    </citation>
    <scope>NUCLEOTIDE SEQUENCE [LARGE SCALE GENOMIC DNA]</scope>
    <source>
        <strain evidence="1 2">LMa1</strain>
    </source>
</reference>